<feature type="region of interest" description="Disordered" evidence="1">
    <location>
        <begin position="41"/>
        <end position="66"/>
    </location>
</feature>
<evidence type="ECO:0000313" key="3">
    <source>
        <dbReference type="Proteomes" id="UP000054526"/>
    </source>
</evidence>
<reference evidence="2 3" key="1">
    <citation type="submission" date="2014-12" db="EMBL/GenBank/DDBJ databases">
        <title>Draft genome sequence of Cohnella kolymensis strain B-2846.</title>
        <authorList>
            <person name="Karlyshev A.V."/>
            <person name="Kudryashova E.B."/>
        </authorList>
    </citation>
    <scope>NUCLEOTIDE SEQUENCE [LARGE SCALE GENOMIC DNA]</scope>
    <source>
        <strain evidence="2 3">VKM B-2846</strain>
    </source>
</reference>
<feature type="compositionally biased region" description="Basic and acidic residues" evidence="1">
    <location>
        <begin position="41"/>
        <end position="52"/>
    </location>
</feature>
<dbReference type="Proteomes" id="UP000054526">
    <property type="component" value="Unassembled WGS sequence"/>
</dbReference>
<dbReference type="RefSeq" id="WP_041061392.1">
    <property type="nucleotide sequence ID" value="NZ_JXAL01000006.1"/>
</dbReference>
<sequence length="116" mass="13795">MEKQRYYVSVSTGMINKEPTLTDQLTIMATETERDNLQTLLDREKSVDDRTHARAPIPYKSADRDSATNQFNDSLMEVYRYIYQIGTVETRRHIEYMDILEELRTPDYHHQGYTRN</sequence>
<comment type="caution">
    <text evidence="2">The sequence shown here is derived from an EMBL/GenBank/DDBJ whole genome shotgun (WGS) entry which is preliminary data.</text>
</comment>
<protein>
    <submittedName>
        <fullName evidence="2">Uncharacterized protein</fullName>
    </submittedName>
</protein>
<dbReference type="EMBL" id="JXAL01000006">
    <property type="protein sequence ID" value="KIL36730.1"/>
    <property type="molecule type" value="Genomic_DNA"/>
</dbReference>
<organism evidence="2 3">
    <name type="scientific">Cohnella kolymensis</name>
    <dbReference type="NCBI Taxonomy" id="1590652"/>
    <lineage>
        <taxon>Bacteria</taxon>
        <taxon>Bacillati</taxon>
        <taxon>Bacillota</taxon>
        <taxon>Bacilli</taxon>
        <taxon>Bacillales</taxon>
        <taxon>Paenibacillaceae</taxon>
        <taxon>Cohnella</taxon>
    </lineage>
</organism>
<proteinExistence type="predicted"/>
<evidence type="ECO:0000256" key="1">
    <source>
        <dbReference type="SAM" id="MobiDB-lite"/>
    </source>
</evidence>
<name>A0ABR5A817_9BACL</name>
<keyword evidence="3" id="KW-1185">Reference proteome</keyword>
<accession>A0ABR5A817</accession>
<evidence type="ECO:0000313" key="2">
    <source>
        <dbReference type="EMBL" id="KIL36730.1"/>
    </source>
</evidence>
<gene>
    <name evidence="2" type="ORF">SD71_06980</name>
</gene>